<dbReference type="KEGG" id="caul:KCG34_12245"/>
<dbReference type="SUPFAM" id="SSF81301">
    <property type="entry name" value="Nucleotidyltransferase"/>
    <property type="match status" value="1"/>
</dbReference>
<dbReference type="Proteomes" id="UP000676409">
    <property type="component" value="Chromosome"/>
</dbReference>
<name>A0A975G4N5_9CAUL</name>
<dbReference type="RefSeq" id="WP_211940626.1">
    <property type="nucleotide sequence ID" value="NZ_CP073078.1"/>
</dbReference>
<dbReference type="Pfam" id="PF04439">
    <property type="entry name" value="Adenyl_transf"/>
    <property type="match status" value="1"/>
</dbReference>
<dbReference type="InterPro" id="IPR007530">
    <property type="entry name" value="Aminoglycoside_adenylylTfrase"/>
</dbReference>
<evidence type="ECO:0000313" key="1">
    <source>
        <dbReference type="EMBL" id="QUD90576.1"/>
    </source>
</evidence>
<reference evidence="1" key="1">
    <citation type="submission" date="2021-04" db="EMBL/GenBank/DDBJ databases">
        <title>The complete genome sequence of Caulobacter sp. S6.</title>
        <authorList>
            <person name="Tang Y."/>
            <person name="Ouyang W."/>
            <person name="Liu Q."/>
            <person name="Huang B."/>
            <person name="Guo Z."/>
            <person name="Lei P."/>
        </authorList>
    </citation>
    <scope>NUCLEOTIDE SEQUENCE</scope>
    <source>
        <strain evidence="1">S6</strain>
    </source>
</reference>
<protein>
    <submittedName>
        <fullName evidence="1">Nucleotidyltransferase domain-containing protein</fullName>
    </submittedName>
</protein>
<proteinExistence type="predicted"/>
<accession>A0A975G4N5</accession>
<gene>
    <name evidence="1" type="ORF">KCG34_12245</name>
</gene>
<dbReference type="Gene3D" id="3.30.460.10">
    <property type="entry name" value="Beta Polymerase, domain 2"/>
    <property type="match status" value="1"/>
</dbReference>
<keyword evidence="2" id="KW-1185">Reference proteome</keyword>
<dbReference type="EMBL" id="CP073078">
    <property type="protein sequence ID" value="QUD90576.1"/>
    <property type="molecule type" value="Genomic_DNA"/>
</dbReference>
<dbReference type="AlphaFoldDB" id="A0A975G4N5"/>
<dbReference type="CDD" id="cd05403">
    <property type="entry name" value="NT_KNTase_like"/>
    <property type="match status" value="1"/>
</dbReference>
<evidence type="ECO:0000313" key="2">
    <source>
        <dbReference type="Proteomes" id="UP000676409"/>
    </source>
</evidence>
<organism evidence="1 2">
    <name type="scientific">Phenylobacterium montanum</name>
    <dbReference type="NCBI Taxonomy" id="2823693"/>
    <lineage>
        <taxon>Bacteria</taxon>
        <taxon>Pseudomonadati</taxon>
        <taxon>Pseudomonadota</taxon>
        <taxon>Alphaproteobacteria</taxon>
        <taxon>Caulobacterales</taxon>
        <taxon>Caulobacteraceae</taxon>
        <taxon>Phenylobacterium</taxon>
    </lineage>
</organism>
<dbReference type="InterPro" id="IPR043519">
    <property type="entry name" value="NT_sf"/>
</dbReference>
<sequence>MTADQAAQLTNALTIWATEQPSVRALAIVGSWARAAARPDSDLDVIVLADPTERWTMAGEWLSPFGDRFAGDASAPGREVYGNAVS</sequence>